<dbReference type="InterPro" id="IPR036116">
    <property type="entry name" value="FN3_sf"/>
</dbReference>
<dbReference type="Proteomes" id="UP000023152">
    <property type="component" value="Unassembled WGS sequence"/>
</dbReference>
<keyword evidence="2" id="KW-1185">Reference proteome</keyword>
<dbReference type="CDD" id="cd00063">
    <property type="entry name" value="FN3"/>
    <property type="match status" value="1"/>
</dbReference>
<evidence type="ECO:0000313" key="2">
    <source>
        <dbReference type="Proteomes" id="UP000023152"/>
    </source>
</evidence>
<dbReference type="Gene3D" id="2.60.40.10">
    <property type="entry name" value="Immunoglobulins"/>
    <property type="match status" value="1"/>
</dbReference>
<comment type="caution">
    <text evidence="1">The sequence shown here is derived from an EMBL/GenBank/DDBJ whole genome shotgun (WGS) entry which is preliminary data.</text>
</comment>
<evidence type="ECO:0008006" key="3">
    <source>
        <dbReference type="Google" id="ProtNLM"/>
    </source>
</evidence>
<gene>
    <name evidence="1" type="ORF">RFI_15830</name>
</gene>
<accession>X6N6M3</accession>
<feature type="non-terminal residue" evidence="1">
    <location>
        <position position="1"/>
    </location>
</feature>
<dbReference type="InterPro" id="IPR013783">
    <property type="entry name" value="Ig-like_fold"/>
</dbReference>
<proteinExistence type="predicted"/>
<dbReference type="SUPFAM" id="SSF49265">
    <property type="entry name" value="Fibronectin type III"/>
    <property type="match status" value="1"/>
</dbReference>
<reference evidence="1 2" key="1">
    <citation type="journal article" date="2013" name="Curr. Biol.">
        <title>The Genome of the Foraminiferan Reticulomyxa filosa.</title>
        <authorList>
            <person name="Glockner G."/>
            <person name="Hulsmann N."/>
            <person name="Schleicher M."/>
            <person name="Noegel A.A."/>
            <person name="Eichinger L."/>
            <person name="Gallinger C."/>
            <person name="Pawlowski J."/>
            <person name="Sierra R."/>
            <person name="Euteneuer U."/>
            <person name="Pillet L."/>
            <person name="Moustafa A."/>
            <person name="Platzer M."/>
            <person name="Groth M."/>
            <person name="Szafranski K."/>
            <person name="Schliwa M."/>
        </authorList>
    </citation>
    <scope>NUCLEOTIDE SEQUENCE [LARGE SCALE GENOMIC DNA]</scope>
</reference>
<sequence length="223" mass="26201">INWEISHFLKTIRKEVYFEISEHNQFNGNVLGKVPGDQTSWKTTNLRENTMYLFSVKAVAIEASVESDPLQFITPLEKTENFVPSPPRRLSKVITLDKKKMRHLVWNSPERCLGHIGYEITFGDVKNSVQTEDVFFPLHVNDLGEFKVRTVCRQNDLVFKSAEESIFIYDESLPLQDNQYLFSVILLTEKCLGTETYFLRPFDKSFKTKLDSFFLIFFFFFFF</sequence>
<dbReference type="AlphaFoldDB" id="X6N6M3"/>
<organism evidence="1 2">
    <name type="scientific">Reticulomyxa filosa</name>
    <dbReference type="NCBI Taxonomy" id="46433"/>
    <lineage>
        <taxon>Eukaryota</taxon>
        <taxon>Sar</taxon>
        <taxon>Rhizaria</taxon>
        <taxon>Retaria</taxon>
        <taxon>Foraminifera</taxon>
        <taxon>Monothalamids</taxon>
        <taxon>Reticulomyxidae</taxon>
        <taxon>Reticulomyxa</taxon>
    </lineage>
</organism>
<dbReference type="EMBL" id="ASPP01011685">
    <property type="protein sequence ID" value="ETO21374.1"/>
    <property type="molecule type" value="Genomic_DNA"/>
</dbReference>
<dbReference type="InterPro" id="IPR003961">
    <property type="entry name" value="FN3_dom"/>
</dbReference>
<name>X6N6M3_RETFI</name>
<evidence type="ECO:0000313" key="1">
    <source>
        <dbReference type="EMBL" id="ETO21374.1"/>
    </source>
</evidence>
<protein>
    <recommendedName>
        <fullName evidence="3">Fibronectin type-III domain-containing protein</fullName>
    </recommendedName>
</protein>